<keyword evidence="6" id="KW-1185">Reference proteome</keyword>
<dbReference type="EMBL" id="PZPL01000001">
    <property type="protein sequence ID" value="PTL72730.1"/>
    <property type="molecule type" value="Genomic_DNA"/>
</dbReference>
<dbReference type="Proteomes" id="UP000241085">
    <property type="component" value="Unassembled WGS sequence"/>
</dbReference>
<keyword evidence="1" id="KW-0805">Transcription regulation</keyword>
<keyword evidence="2" id="KW-0238">DNA-binding</keyword>
<evidence type="ECO:0000256" key="3">
    <source>
        <dbReference type="ARBA" id="ARBA00023163"/>
    </source>
</evidence>
<evidence type="ECO:0000313" key="6">
    <source>
        <dbReference type="Proteomes" id="UP000241085"/>
    </source>
</evidence>
<gene>
    <name evidence="5" type="ORF">C1I63_07640</name>
</gene>
<dbReference type="PANTHER" id="PTHR38445:SF7">
    <property type="entry name" value="GNTR-FAMILY TRANSCRIPTIONAL REGULATOR"/>
    <property type="match status" value="1"/>
</dbReference>
<protein>
    <submittedName>
        <fullName evidence="5">GntR family transcriptional regulator</fullName>
    </submittedName>
</protein>
<dbReference type="SUPFAM" id="SSF46785">
    <property type="entry name" value="Winged helix' DNA-binding domain"/>
    <property type="match status" value="1"/>
</dbReference>
<keyword evidence="3" id="KW-0804">Transcription</keyword>
<sequence>MLFRVDHSSPRSLADQLESQVRTAVAEGALSAGDRLPPARELAESLDINMHTVLRAYAALRDDGLLQMRRGRGAWIAESAGPGLVRVTALVDQLVAEARRSGIGPAELIRLIERTTP</sequence>
<dbReference type="GO" id="GO:0003677">
    <property type="term" value="F:DNA binding"/>
    <property type="evidence" value="ECO:0007669"/>
    <property type="project" value="UniProtKB-KW"/>
</dbReference>
<dbReference type="GO" id="GO:0003700">
    <property type="term" value="F:DNA-binding transcription factor activity"/>
    <property type="evidence" value="ECO:0007669"/>
    <property type="project" value="InterPro"/>
</dbReference>
<proteinExistence type="predicted"/>
<evidence type="ECO:0000256" key="2">
    <source>
        <dbReference type="ARBA" id="ARBA00023125"/>
    </source>
</evidence>
<dbReference type="Gene3D" id="1.10.10.10">
    <property type="entry name" value="Winged helix-like DNA-binding domain superfamily/Winged helix DNA-binding domain"/>
    <property type="match status" value="1"/>
</dbReference>
<dbReference type="InterPro" id="IPR036388">
    <property type="entry name" value="WH-like_DNA-bd_sf"/>
</dbReference>
<dbReference type="AlphaFoldDB" id="A0A2T4UT73"/>
<comment type="caution">
    <text evidence="5">The sequence shown here is derived from an EMBL/GenBank/DDBJ whole genome shotgun (WGS) entry which is preliminary data.</text>
</comment>
<feature type="domain" description="HTH gntR-type" evidence="4">
    <location>
        <begin position="11"/>
        <end position="79"/>
    </location>
</feature>
<dbReference type="PANTHER" id="PTHR38445">
    <property type="entry name" value="HTH-TYPE TRANSCRIPTIONAL REPRESSOR YTRA"/>
    <property type="match status" value="1"/>
</dbReference>
<dbReference type="InterPro" id="IPR000524">
    <property type="entry name" value="Tscrpt_reg_HTH_GntR"/>
</dbReference>
<evidence type="ECO:0000259" key="4">
    <source>
        <dbReference type="PROSITE" id="PS50949"/>
    </source>
</evidence>
<dbReference type="InterPro" id="IPR036390">
    <property type="entry name" value="WH_DNA-bd_sf"/>
</dbReference>
<reference evidence="5 6" key="1">
    <citation type="submission" date="2018-03" db="EMBL/GenBank/DDBJ databases">
        <title>Bacteriophage NCPPB3778 and a type I-E CRISPR drive the evolution of the US Biological Select Agent, Rathayibacter toxicus.</title>
        <authorList>
            <person name="Davis E.W.II."/>
            <person name="Tabima J.F."/>
            <person name="Weisberg A.J."/>
            <person name="Dantas Lopes L."/>
            <person name="Wiseman M.S."/>
            <person name="Wiseman M.S."/>
            <person name="Pupko T."/>
            <person name="Belcher M.S."/>
            <person name="Sechler A.J."/>
            <person name="Tancos M.A."/>
            <person name="Schroeder B.K."/>
            <person name="Murray T.D."/>
            <person name="Luster D.G."/>
            <person name="Schneider W.L."/>
            <person name="Rogers E."/>
            <person name="Andreote F.D."/>
            <person name="Grunwald N.J."/>
            <person name="Putnam M.L."/>
            <person name="Chang J.H."/>
        </authorList>
    </citation>
    <scope>NUCLEOTIDE SEQUENCE [LARGE SCALE GENOMIC DNA]</scope>
    <source>
        <strain evidence="5 6">DSM 15933</strain>
    </source>
</reference>
<organism evidence="5 6">
    <name type="scientific">Rathayibacter caricis DSM 15933</name>
    <dbReference type="NCBI Taxonomy" id="1328867"/>
    <lineage>
        <taxon>Bacteria</taxon>
        <taxon>Bacillati</taxon>
        <taxon>Actinomycetota</taxon>
        <taxon>Actinomycetes</taxon>
        <taxon>Micrococcales</taxon>
        <taxon>Microbacteriaceae</taxon>
        <taxon>Rathayibacter</taxon>
    </lineage>
</organism>
<dbReference type="Pfam" id="PF00392">
    <property type="entry name" value="GntR"/>
    <property type="match status" value="1"/>
</dbReference>
<dbReference type="SMART" id="SM00345">
    <property type="entry name" value="HTH_GNTR"/>
    <property type="match status" value="1"/>
</dbReference>
<dbReference type="CDD" id="cd07377">
    <property type="entry name" value="WHTH_GntR"/>
    <property type="match status" value="1"/>
</dbReference>
<evidence type="ECO:0000313" key="5">
    <source>
        <dbReference type="EMBL" id="PTL72730.1"/>
    </source>
</evidence>
<accession>A0A2T4UT73</accession>
<evidence type="ECO:0000256" key="1">
    <source>
        <dbReference type="ARBA" id="ARBA00023015"/>
    </source>
</evidence>
<dbReference type="PROSITE" id="PS50949">
    <property type="entry name" value="HTH_GNTR"/>
    <property type="match status" value="1"/>
</dbReference>
<name>A0A2T4UT73_9MICO</name>
<dbReference type="RefSeq" id="WP_055786142.1">
    <property type="nucleotide sequence ID" value="NZ_PZPL01000001.1"/>
</dbReference>